<proteinExistence type="predicted"/>
<dbReference type="AlphaFoldDB" id="A0A401WYW6"/>
<gene>
    <name evidence="1" type="ORF">NBRC3188_3214</name>
</gene>
<protein>
    <submittedName>
        <fullName evidence="1">Uncharacterized protein</fullName>
    </submittedName>
</protein>
<name>A0A401WYW6_ACEPA</name>
<dbReference type="EMBL" id="BDES01000104">
    <property type="protein sequence ID" value="GCD54517.1"/>
    <property type="molecule type" value="Genomic_DNA"/>
</dbReference>
<sequence>MVLRVSVAREFVDRTSFMRRCDSGTYGCVSGVDLCQCESVGARLGVSEMWVGLTRIE</sequence>
<evidence type="ECO:0000313" key="1">
    <source>
        <dbReference type="EMBL" id="GCD54517.1"/>
    </source>
</evidence>
<accession>A0A401WYW6</accession>
<organism evidence="1 2">
    <name type="scientific">Acetobacter pasteurianus NBRC 3188</name>
    <dbReference type="NCBI Taxonomy" id="1226663"/>
    <lineage>
        <taxon>Bacteria</taxon>
        <taxon>Pseudomonadati</taxon>
        <taxon>Pseudomonadota</taxon>
        <taxon>Alphaproteobacteria</taxon>
        <taxon>Acetobacterales</taxon>
        <taxon>Acetobacteraceae</taxon>
        <taxon>Acetobacter</taxon>
    </lineage>
</organism>
<dbReference type="Proteomes" id="UP000287300">
    <property type="component" value="Unassembled WGS sequence"/>
</dbReference>
<reference evidence="1 2" key="1">
    <citation type="submission" date="2016-06" db="EMBL/GenBank/DDBJ databases">
        <title>Acetobacter pasteurianus NBRC 3188 whole genome sequencing project.</title>
        <authorList>
            <person name="Matsutani M."/>
            <person name="Shiwa Y."/>
            <person name="Okamoto-Kainuma A."/>
            <person name="Ishikawa M."/>
            <person name="Koizumi Y."/>
            <person name="Yoshikawa H."/>
            <person name="Yakushi T."/>
            <person name="Matsushita K."/>
        </authorList>
    </citation>
    <scope>NUCLEOTIDE SEQUENCE [LARGE SCALE GENOMIC DNA]</scope>
    <source>
        <strain evidence="1 2">NBRC 3188</strain>
    </source>
</reference>
<comment type="caution">
    <text evidence="1">The sequence shown here is derived from an EMBL/GenBank/DDBJ whole genome shotgun (WGS) entry which is preliminary data.</text>
</comment>
<evidence type="ECO:0000313" key="2">
    <source>
        <dbReference type="Proteomes" id="UP000287300"/>
    </source>
</evidence>